<dbReference type="PANTHER" id="PTHR22807:SF34">
    <property type="entry name" value="TRNA (CYTOSINE(72)-C(5))-METHYLTRANSFERASE NSUN6"/>
    <property type="match status" value="1"/>
</dbReference>
<feature type="binding site" evidence="6">
    <location>
        <begin position="337"/>
        <end position="343"/>
    </location>
    <ligand>
        <name>S-adenosyl-L-methionine</name>
        <dbReference type="ChEBI" id="CHEBI:59789"/>
    </ligand>
</feature>
<dbReference type="InterPro" id="IPR029063">
    <property type="entry name" value="SAM-dependent_MTases_sf"/>
</dbReference>
<evidence type="ECO:0000313" key="9">
    <source>
        <dbReference type="EMBL" id="OAE20194.1"/>
    </source>
</evidence>
<feature type="compositionally biased region" description="Polar residues" evidence="7">
    <location>
        <begin position="435"/>
        <end position="447"/>
    </location>
</feature>
<dbReference type="PROSITE" id="PS51686">
    <property type="entry name" value="SAM_MT_RSMB_NOP"/>
    <property type="match status" value="1"/>
</dbReference>
<keyword evidence="2 6" id="KW-0489">Methyltransferase</keyword>
<feature type="region of interest" description="Disordered" evidence="7">
    <location>
        <begin position="425"/>
        <end position="447"/>
    </location>
</feature>
<keyword evidence="10" id="KW-1185">Reference proteome</keyword>
<dbReference type="PRINTS" id="PR02008">
    <property type="entry name" value="RCMTFAMILY"/>
</dbReference>
<evidence type="ECO:0000256" key="7">
    <source>
        <dbReference type="SAM" id="MobiDB-lite"/>
    </source>
</evidence>
<evidence type="ECO:0000256" key="2">
    <source>
        <dbReference type="ARBA" id="ARBA00022603"/>
    </source>
</evidence>
<comment type="caution">
    <text evidence="9">The sequence shown here is derived from an EMBL/GenBank/DDBJ whole genome shotgun (WGS) entry which is preliminary data.</text>
</comment>
<protein>
    <recommendedName>
        <fullName evidence="8">SAM-dependent MTase RsmB/NOP-type domain-containing protein</fullName>
    </recommendedName>
</protein>
<dbReference type="InterPro" id="IPR018314">
    <property type="entry name" value="RsmB/NOL1/NOP2-like_CS"/>
</dbReference>
<dbReference type="SMART" id="SM00359">
    <property type="entry name" value="PUA"/>
    <property type="match status" value="1"/>
</dbReference>
<dbReference type="GO" id="GO:0008173">
    <property type="term" value="F:RNA methyltransferase activity"/>
    <property type="evidence" value="ECO:0007669"/>
    <property type="project" value="InterPro"/>
</dbReference>
<feature type="binding site" evidence="6">
    <location>
        <position position="361"/>
    </location>
    <ligand>
        <name>S-adenosyl-L-methionine</name>
        <dbReference type="ChEBI" id="CHEBI:59789"/>
    </ligand>
</feature>
<evidence type="ECO:0000313" key="10">
    <source>
        <dbReference type="Proteomes" id="UP000077202"/>
    </source>
</evidence>
<evidence type="ECO:0000256" key="1">
    <source>
        <dbReference type="ARBA" id="ARBA00007494"/>
    </source>
</evidence>
<evidence type="ECO:0000256" key="5">
    <source>
        <dbReference type="ARBA" id="ARBA00022884"/>
    </source>
</evidence>
<dbReference type="SUPFAM" id="SSF53335">
    <property type="entry name" value="S-adenosyl-L-methionine-dependent methyltransferases"/>
    <property type="match status" value="1"/>
</dbReference>
<dbReference type="InterPro" id="IPR002478">
    <property type="entry name" value="PUA"/>
</dbReference>
<dbReference type="PANTHER" id="PTHR22807">
    <property type="entry name" value="NOP2 YEAST -RELATED NOL1/NOP2/FMU SUN DOMAIN-CONTAINING"/>
    <property type="match status" value="1"/>
</dbReference>
<dbReference type="GO" id="GO:0001510">
    <property type="term" value="P:RNA methylation"/>
    <property type="evidence" value="ECO:0007669"/>
    <property type="project" value="InterPro"/>
</dbReference>
<dbReference type="InterPro" id="IPR023267">
    <property type="entry name" value="RCMT"/>
</dbReference>
<gene>
    <name evidence="9" type="ORF">AXG93_3802s1070</name>
</gene>
<feature type="active site" description="Nucleophile" evidence="6">
    <location>
        <position position="580"/>
    </location>
</feature>
<dbReference type="PROSITE" id="PS01153">
    <property type="entry name" value="NOL1_NOP2_SUN"/>
    <property type="match status" value="1"/>
</dbReference>
<feature type="domain" description="SAM-dependent MTase RsmB/NOP-type" evidence="8">
    <location>
        <begin position="243"/>
        <end position="661"/>
    </location>
</feature>
<dbReference type="GO" id="GO:0003723">
    <property type="term" value="F:RNA binding"/>
    <property type="evidence" value="ECO:0007669"/>
    <property type="project" value="UniProtKB-UniRule"/>
</dbReference>
<dbReference type="InterPro" id="IPR001678">
    <property type="entry name" value="MeTrfase_RsmB-F_NOP2_dom"/>
</dbReference>
<dbReference type="Pfam" id="PF01189">
    <property type="entry name" value="Methyltr_RsmB-F"/>
    <property type="match status" value="2"/>
</dbReference>
<feature type="binding site" evidence="6">
    <location>
        <position position="388"/>
    </location>
    <ligand>
        <name>S-adenosyl-L-methionine</name>
        <dbReference type="ChEBI" id="CHEBI:59789"/>
    </ligand>
</feature>
<dbReference type="EMBL" id="LVLJ01003666">
    <property type="protein sequence ID" value="OAE20194.1"/>
    <property type="molecule type" value="Genomic_DNA"/>
</dbReference>
<feature type="binding site" evidence="6">
    <location>
        <position position="492"/>
    </location>
    <ligand>
        <name>S-adenosyl-L-methionine</name>
        <dbReference type="ChEBI" id="CHEBI:59789"/>
    </ligand>
</feature>
<dbReference type="AlphaFoldDB" id="A0A176VH11"/>
<dbReference type="InterPro" id="IPR036974">
    <property type="entry name" value="PUA_sf"/>
</dbReference>
<evidence type="ECO:0000256" key="4">
    <source>
        <dbReference type="ARBA" id="ARBA00022691"/>
    </source>
</evidence>
<keyword evidence="3 6" id="KW-0808">Transferase</keyword>
<accession>A0A176VH11</accession>
<dbReference type="Gene3D" id="3.40.50.150">
    <property type="entry name" value="Vaccinia Virus protein VP39"/>
    <property type="match status" value="2"/>
</dbReference>
<dbReference type="InterPro" id="IPR015947">
    <property type="entry name" value="PUA-like_sf"/>
</dbReference>
<dbReference type="SUPFAM" id="SSF88697">
    <property type="entry name" value="PUA domain-like"/>
    <property type="match status" value="1"/>
</dbReference>
<evidence type="ECO:0000259" key="8">
    <source>
        <dbReference type="PROSITE" id="PS51686"/>
    </source>
</evidence>
<evidence type="ECO:0000256" key="6">
    <source>
        <dbReference type="PROSITE-ProRule" id="PRU01023"/>
    </source>
</evidence>
<dbReference type="Proteomes" id="UP000077202">
    <property type="component" value="Unassembled WGS sequence"/>
</dbReference>
<dbReference type="Gene3D" id="2.30.130.10">
    <property type="entry name" value="PUA domain"/>
    <property type="match status" value="1"/>
</dbReference>
<evidence type="ECO:0000256" key="3">
    <source>
        <dbReference type="ARBA" id="ARBA00022679"/>
    </source>
</evidence>
<dbReference type="PROSITE" id="PS50890">
    <property type="entry name" value="PUA"/>
    <property type="match status" value="1"/>
</dbReference>
<dbReference type="InterPro" id="IPR049560">
    <property type="entry name" value="MeTrfase_RsmB-F_NOP2_cat"/>
</dbReference>
<name>A0A176VH11_MARPO</name>
<reference evidence="9" key="1">
    <citation type="submission" date="2016-03" db="EMBL/GenBank/DDBJ databases">
        <title>Mechanisms controlling the formation of the plant cell surface in tip-growing cells are functionally conserved among land plants.</title>
        <authorList>
            <person name="Honkanen S."/>
            <person name="Jones V.A."/>
            <person name="Morieri G."/>
            <person name="Champion C."/>
            <person name="Hetherington A.J."/>
            <person name="Kelly S."/>
            <person name="Saint-Marcoux D."/>
            <person name="Proust H."/>
            <person name="Prescott H."/>
            <person name="Dolan L."/>
        </authorList>
    </citation>
    <scope>NUCLEOTIDE SEQUENCE [LARGE SCALE GENOMIC DNA]</scope>
    <source>
        <tissue evidence="9">Whole gametophyte</tissue>
    </source>
</reference>
<keyword evidence="4 6" id="KW-0949">S-adenosyl-L-methionine</keyword>
<proteinExistence type="inferred from homology"/>
<sequence length="672" mass="73965">MEGREKRSPGYGFRPKLMWNTGVQEYLTRAYGAKQFDAICDALMRPCINSTLRVNTLQASTPEVIEQLYNVFRKNSMIMGTHRVGSQVQGLDESGQKQWLNSNTEGANASAEPNVEIGPNFPSNMTLKDGSAASTILESRESIDDKYRRVSAEFPDFSCWEHPVLKDVVMVGGRGPCEVDCRGEAGASVKEVVVSRKCAEAVLRGANVFVPGVLACSQHLEEGDVVAVTVAVERPDGGGGWSVGITRGTTLESEHAVIQMEGSTRSNYFIGMGRMMMSRTALFREIKGVAVEMTKRIFDLPPFHGVLEGQIFLQNLPSIVAARVLDPKPGERILDMCAAPGGKTTAIGILMKDRGEVIALDRSHNKVSDIKNLADEMKLNCIQAYKLDATKSVTQEPHIVLNGDTISPSKSSSDSTTANFSQAQIDSIKQPRHVSMSNKQSGTTTSSLSPYEIKAAARKELRRMKNRLASDKAALQRIKSFQPQSFDRVLLDAPCSALGLRPRLFAGELLRKSKQHFRTAQGMEFCAICVDKQYPTLSGLLRGQEETLETLRQHSCYQRKLLDQAVKLVRPGGTLVYSTCTLNPGENEAVVRYALDTYHFLSLMPQEPRIGGPGLVGGLDVFDGMSYKEWLREGEKHLVQRFSPGASYDTIGFFIAKFSVSLKMGQSRDDII</sequence>
<dbReference type="CDD" id="cd21150">
    <property type="entry name" value="PUA_NSun6-like"/>
    <property type="match status" value="1"/>
</dbReference>
<keyword evidence="5 6" id="KW-0694">RNA-binding</keyword>
<dbReference type="Pfam" id="PF01472">
    <property type="entry name" value="PUA"/>
    <property type="match status" value="1"/>
</dbReference>
<organism evidence="9 10">
    <name type="scientific">Marchantia polymorpha subsp. ruderalis</name>
    <dbReference type="NCBI Taxonomy" id="1480154"/>
    <lineage>
        <taxon>Eukaryota</taxon>
        <taxon>Viridiplantae</taxon>
        <taxon>Streptophyta</taxon>
        <taxon>Embryophyta</taxon>
        <taxon>Marchantiophyta</taxon>
        <taxon>Marchantiopsida</taxon>
        <taxon>Marchantiidae</taxon>
        <taxon>Marchantiales</taxon>
        <taxon>Marchantiaceae</taxon>
        <taxon>Marchantia</taxon>
    </lineage>
</organism>
<comment type="similarity">
    <text evidence="1 6">Belongs to the class I-like SAM-binding methyltransferase superfamily. RsmB/NOP family.</text>
</comment>